<dbReference type="Gene3D" id="1.10.287.110">
    <property type="entry name" value="DnaJ domain"/>
    <property type="match status" value="1"/>
</dbReference>
<dbReference type="PANTHER" id="PTHR24078:SF553">
    <property type="entry name" value="DNAJ HOMOLOG SUBFAMILY B MEMBER 5"/>
    <property type="match status" value="1"/>
</dbReference>
<organism evidence="4 5">
    <name type="scientific">Rhodocollybia butyracea</name>
    <dbReference type="NCBI Taxonomy" id="206335"/>
    <lineage>
        <taxon>Eukaryota</taxon>
        <taxon>Fungi</taxon>
        <taxon>Dikarya</taxon>
        <taxon>Basidiomycota</taxon>
        <taxon>Agaricomycotina</taxon>
        <taxon>Agaricomycetes</taxon>
        <taxon>Agaricomycetidae</taxon>
        <taxon>Agaricales</taxon>
        <taxon>Marasmiineae</taxon>
        <taxon>Omphalotaceae</taxon>
        <taxon>Rhodocollybia</taxon>
    </lineage>
</organism>
<protein>
    <recommendedName>
        <fullName evidence="3">J domain-containing protein</fullName>
    </recommendedName>
</protein>
<feature type="region of interest" description="Disordered" evidence="2">
    <location>
        <begin position="221"/>
        <end position="248"/>
    </location>
</feature>
<comment type="caution">
    <text evidence="4">The sequence shown here is derived from an EMBL/GenBank/DDBJ whole genome shotgun (WGS) entry which is preliminary data.</text>
</comment>
<dbReference type="InterPro" id="IPR051339">
    <property type="entry name" value="DnaJ_subfamily_B"/>
</dbReference>
<dbReference type="Gene3D" id="2.60.260.20">
    <property type="entry name" value="Urease metallochaperone UreE, N-terminal domain"/>
    <property type="match status" value="2"/>
</dbReference>
<evidence type="ECO:0000259" key="3">
    <source>
        <dbReference type="PROSITE" id="PS50076"/>
    </source>
</evidence>
<evidence type="ECO:0000313" key="5">
    <source>
        <dbReference type="Proteomes" id="UP000772434"/>
    </source>
</evidence>
<dbReference type="FunFam" id="2.60.260.20:FF:000015">
    <property type="entry name" value="Heat shock protein 40"/>
    <property type="match status" value="1"/>
</dbReference>
<feature type="domain" description="J" evidence="3">
    <location>
        <begin position="4"/>
        <end position="64"/>
    </location>
</feature>
<evidence type="ECO:0000256" key="2">
    <source>
        <dbReference type="SAM" id="MobiDB-lite"/>
    </source>
</evidence>
<name>A0A9P5PVV7_9AGAR</name>
<dbReference type="GO" id="GO:0051082">
    <property type="term" value="F:unfolded protein binding"/>
    <property type="evidence" value="ECO:0007669"/>
    <property type="project" value="InterPro"/>
</dbReference>
<evidence type="ECO:0000313" key="4">
    <source>
        <dbReference type="EMBL" id="KAF9069010.1"/>
    </source>
</evidence>
<dbReference type="PRINTS" id="PR00625">
    <property type="entry name" value="JDOMAIN"/>
</dbReference>
<dbReference type="GO" id="GO:0051087">
    <property type="term" value="F:protein-folding chaperone binding"/>
    <property type="evidence" value="ECO:0007669"/>
    <property type="project" value="TreeGrafter"/>
</dbReference>
<sequence length="406" mass="43303">MGVDYYKILGVDKNADGIAIEKAYNASNICFGHLIQFSQNVKEIVEAFEVLSDKQKRTIYDQFGEEGLKGGPPPGASAGSTGFGGFGAFPSSSTNPFADTERTFTAAPNVGPPGASAGPSGFGEFTGSFNPSNTQQKFDTNPSDGEGPFPGAARPGFGGFTFSDTQQKFDIRVTFGAAGLNGGPPASANAGRSGFGDFSFGSSGGQLFGAMFGNNNNATNGSFFGNGTPTGVPRSNPHSPPQTNSSSVSEMIRPLKVSLQDLYSGAVKHVQFSRRRLDGTTEDKVFDIQIHPGWKSGTKIRYARGGDEQSNGNAQDLVFVVEEKPHEMFKRDGNDLLCTVDVPILEAHDNTRKKTIRMLDGRQVHLLMPLGVKETTVIGEGMPVRKDGKVKSRGDLIVEWNVVLRL</sequence>
<dbReference type="InterPro" id="IPR002939">
    <property type="entry name" value="DnaJ_C"/>
</dbReference>
<dbReference type="InterPro" id="IPR008971">
    <property type="entry name" value="HSP40/DnaJ_pept-bd"/>
</dbReference>
<dbReference type="Pfam" id="PF00226">
    <property type="entry name" value="DnaJ"/>
    <property type="match status" value="1"/>
</dbReference>
<evidence type="ECO:0000256" key="1">
    <source>
        <dbReference type="ARBA" id="ARBA00023186"/>
    </source>
</evidence>
<dbReference type="GO" id="GO:0005829">
    <property type="term" value="C:cytosol"/>
    <property type="evidence" value="ECO:0007669"/>
    <property type="project" value="TreeGrafter"/>
</dbReference>
<dbReference type="GO" id="GO:0006413">
    <property type="term" value="P:translational initiation"/>
    <property type="evidence" value="ECO:0007669"/>
    <property type="project" value="TreeGrafter"/>
</dbReference>
<dbReference type="GO" id="GO:0006457">
    <property type="term" value="P:protein folding"/>
    <property type="evidence" value="ECO:0007669"/>
    <property type="project" value="InterPro"/>
</dbReference>
<feature type="region of interest" description="Disordered" evidence="2">
    <location>
        <begin position="64"/>
        <end position="145"/>
    </location>
</feature>
<keyword evidence="1" id="KW-0143">Chaperone</keyword>
<dbReference type="Proteomes" id="UP000772434">
    <property type="component" value="Unassembled WGS sequence"/>
</dbReference>
<dbReference type="SUPFAM" id="SSF46565">
    <property type="entry name" value="Chaperone J-domain"/>
    <property type="match status" value="1"/>
</dbReference>
<dbReference type="AlphaFoldDB" id="A0A9P5PVV7"/>
<dbReference type="Pfam" id="PF01556">
    <property type="entry name" value="DnaJ_C"/>
    <property type="match status" value="1"/>
</dbReference>
<feature type="compositionally biased region" description="Polar residues" evidence="2">
    <location>
        <begin position="127"/>
        <end position="143"/>
    </location>
</feature>
<dbReference type="OrthoDB" id="10250354at2759"/>
<reference evidence="4" key="1">
    <citation type="submission" date="2020-11" db="EMBL/GenBank/DDBJ databases">
        <authorList>
            <consortium name="DOE Joint Genome Institute"/>
            <person name="Ahrendt S."/>
            <person name="Riley R."/>
            <person name="Andreopoulos W."/>
            <person name="Labutti K."/>
            <person name="Pangilinan J."/>
            <person name="Ruiz-Duenas F.J."/>
            <person name="Barrasa J.M."/>
            <person name="Sanchez-Garcia M."/>
            <person name="Camarero S."/>
            <person name="Miyauchi S."/>
            <person name="Serrano A."/>
            <person name="Linde D."/>
            <person name="Babiker R."/>
            <person name="Drula E."/>
            <person name="Ayuso-Fernandez I."/>
            <person name="Pacheco R."/>
            <person name="Padilla G."/>
            <person name="Ferreira P."/>
            <person name="Barriuso J."/>
            <person name="Kellner H."/>
            <person name="Castanera R."/>
            <person name="Alfaro M."/>
            <person name="Ramirez L."/>
            <person name="Pisabarro A.G."/>
            <person name="Kuo A."/>
            <person name="Tritt A."/>
            <person name="Lipzen A."/>
            <person name="He G."/>
            <person name="Yan M."/>
            <person name="Ng V."/>
            <person name="Cullen D."/>
            <person name="Martin F."/>
            <person name="Rosso M.-N."/>
            <person name="Henrissat B."/>
            <person name="Hibbett D."/>
            <person name="Martinez A.T."/>
            <person name="Grigoriev I.V."/>
        </authorList>
    </citation>
    <scope>NUCLEOTIDE SEQUENCE</scope>
    <source>
        <strain evidence="4">AH 40177</strain>
    </source>
</reference>
<dbReference type="PROSITE" id="PS50076">
    <property type="entry name" value="DNAJ_2"/>
    <property type="match status" value="1"/>
</dbReference>
<dbReference type="SUPFAM" id="SSF49493">
    <property type="entry name" value="HSP40/DnaJ peptide-binding domain"/>
    <property type="match status" value="2"/>
</dbReference>
<accession>A0A9P5PVV7</accession>
<keyword evidence="5" id="KW-1185">Reference proteome</keyword>
<dbReference type="CDD" id="cd06257">
    <property type="entry name" value="DnaJ"/>
    <property type="match status" value="1"/>
</dbReference>
<dbReference type="InterPro" id="IPR001623">
    <property type="entry name" value="DnaJ_domain"/>
</dbReference>
<dbReference type="CDD" id="cd10747">
    <property type="entry name" value="DnaJ_C"/>
    <property type="match status" value="1"/>
</dbReference>
<gene>
    <name evidence="4" type="ORF">BDP27DRAFT_1363729</name>
</gene>
<feature type="compositionally biased region" description="Low complexity" evidence="2">
    <location>
        <begin position="106"/>
        <end position="119"/>
    </location>
</feature>
<dbReference type="EMBL" id="JADNRY010000055">
    <property type="protein sequence ID" value="KAF9069010.1"/>
    <property type="molecule type" value="Genomic_DNA"/>
</dbReference>
<dbReference type="PANTHER" id="PTHR24078">
    <property type="entry name" value="DNAJ HOMOLOG SUBFAMILY C MEMBER"/>
    <property type="match status" value="1"/>
</dbReference>
<dbReference type="InterPro" id="IPR036869">
    <property type="entry name" value="J_dom_sf"/>
</dbReference>
<proteinExistence type="predicted"/>